<gene>
    <name evidence="3" type="ORF">ACFQ04_17585</name>
</gene>
<comment type="caution">
    <text evidence="3">The sequence shown here is derived from an EMBL/GenBank/DDBJ whole genome shotgun (WGS) entry which is preliminary data.</text>
</comment>
<dbReference type="Proteomes" id="UP001597068">
    <property type="component" value="Unassembled WGS sequence"/>
</dbReference>
<dbReference type="SMART" id="SM00867">
    <property type="entry name" value="YceI"/>
    <property type="match status" value="1"/>
</dbReference>
<evidence type="ECO:0000256" key="1">
    <source>
        <dbReference type="ARBA" id="ARBA00008812"/>
    </source>
</evidence>
<evidence type="ECO:0000259" key="2">
    <source>
        <dbReference type="SMART" id="SM00867"/>
    </source>
</evidence>
<dbReference type="Pfam" id="PF04264">
    <property type="entry name" value="YceI"/>
    <property type="match status" value="1"/>
</dbReference>
<protein>
    <submittedName>
        <fullName evidence="3">YceI family protein</fullName>
    </submittedName>
</protein>
<sequence>MTDAQWTFEPSDDAVLRIETGVTGKAARMGHRLTIVVTRWHATVDCDGDQPATVQLTADVDSIDVVDGDGGVTPLLGPEKLLARSNALKNLEAGRFPHILFRSDAIDATDAGFRLVGTLEIHGVIRDHSVDLTVTDEGDTWRLSTESVVRQSDHGIKPYSQLMGAMKVVDEVTVSFTATRSK</sequence>
<dbReference type="InterPro" id="IPR007372">
    <property type="entry name" value="Lipid/polyisoprenoid-bd_YceI"/>
</dbReference>
<evidence type="ECO:0000313" key="3">
    <source>
        <dbReference type="EMBL" id="MFD0927556.1"/>
    </source>
</evidence>
<accession>A0ABW3GAM7</accession>
<keyword evidence="4" id="KW-1185">Reference proteome</keyword>
<dbReference type="Gene3D" id="2.40.128.110">
    <property type="entry name" value="Lipid/polyisoprenoid-binding, YceI-like"/>
    <property type="match status" value="1"/>
</dbReference>
<name>A0ABW3GAM7_9NOCA</name>
<organism evidence="3 4">
    <name type="scientific">Williamsia deligens</name>
    <dbReference type="NCBI Taxonomy" id="321325"/>
    <lineage>
        <taxon>Bacteria</taxon>
        <taxon>Bacillati</taxon>
        <taxon>Actinomycetota</taxon>
        <taxon>Actinomycetes</taxon>
        <taxon>Mycobacteriales</taxon>
        <taxon>Nocardiaceae</taxon>
        <taxon>Williamsia</taxon>
    </lineage>
</organism>
<proteinExistence type="inferred from homology"/>
<comment type="similarity">
    <text evidence="1">Belongs to the UPF0312 family.</text>
</comment>
<dbReference type="EMBL" id="JBHTIL010000006">
    <property type="protein sequence ID" value="MFD0927556.1"/>
    <property type="molecule type" value="Genomic_DNA"/>
</dbReference>
<dbReference type="RefSeq" id="WP_253648059.1">
    <property type="nucleotide sequence ID" value="NZ_BAAAMO010000001.1"/>
</dbReference>
<evidence type="ECO:0000313" key="4">
    <source>
        <dbReference type="Proteomes" id="UP001597068"/>
    </source>
</evidence>
<dbReference type="SUPFAM" id="SSF101874">
    <property type="entry name" value="YceI-like"/>
    <property type="match status" value="1"/>
</dbReference>
<feature type="domain" description="Lipid/polyisoprenoid-binding YceI-like" evidence="2">
    <location>
        <begin position="5"/>
        <end position="181"/>
    </location>
</feature>
<reference evidence="4" key="1">
    <citation type="journal article" date="2019" name="Int. J. Syst. Evol. Microbiol.">
        <title>The Global Catalogue of Microorganisms (GCM) 10K type strain sequencing project: providing services to taxonomists for standard genome sequencing and annotation.</title>
        <authorList>
            <consortium name="The Broad Institute Genomics Platform"/>
            <consortium name="The Broad Institute Genome Sequencing Center for Infectious Disease"/>
            <person name="Wu L."/>
            <person name="Ma J."/>
        </authorList>
    </citation>
    <scope>NUCLEOTIDE SEQUENCE [LARGE SCALE GENOMIC DNA]</scope>
    <source>
        <strain evidence="4">CCUG 50873</strain>
    </source>
</reference>
<dbReference type="InterPro" id="IPR036761">
    <property type="entry name" value="TTHA0802/YceI-like_sf"/>
</dbReference>